<keyword evidence="6 9" id="KW-0326">Glycosidase</keyword>
<evidence type="ECO:0000256" key="4">
    <source>
        <dbReference type="ARBA" id="ARBA00023001"/>
    </source>
</evidence>
<sequence>MKTIPFFSAVLALSLNSVFVLGAKVQCSGTFNPISAADFVKSMSPGWNLGNTLDAVGGEGKWNNPPVVEKTFDDIKAAGFKGIRLPVTWTTKIGPAPSYTVDPAWLERVSTVIDQITSRNFSVIVDVHHDSWEWFDFSKDASANNVATLSAKFSALWTQIGTKLACKSSLVAFEPINEPPGSTKEHGDVLNKMNGVFLKAIADAGGWNEKRVVTLVGLGEDSVKTSQWFKKPEGNWTNPWALQYHYYSPWGFVFAAIGATTWGSDADKTNLETDLKLIRGNFTDVPLIIGEWQVSPVATEPAARWKYFDFFVRTAAKYNTSTILWDNGNDFLDRAKSTWRDDVAKQIYISASKGIANSLPESTTDAQATEQQSSAYIFHKAGMAPQAQTLSYQLNGNTITAVTMEDGSAMQPGDYSIDGSMIKFSNAFVGRFVNTTLAAPGIKANLTVKFSAGADSRIQVVIWDTPKLAGEATSKAVNDLELKIPITWKGLPKVATVKALVSDGRYLKDDWTKWLGPMQQARASYNDIWSFDADNLILTKNAASAVRSAGKSTTFTFEFFPRVESNTLNYTLTV</sequence>
<evidence type="ECO:0008006" key="15">
    <source>
        <dbReference type="Google" id="ProtNLM"/>
    </source>
</evidence>
<dbReference type="EMBL" id="CP042185">
    <property type="protein sequence ID" value="QDS68114.1"/>
    <property type="molecule type" value="Genomic_DNA"/>
</dbReference>
<dbReference type="InterPro" id="IPR017853">
    <property type="entry name" value="GH"/>
</dbReference>
<dbReference type="AlphaFoldDB" id="A0A517KXL0"/>
<dbReference type="UniPathway" id="UPA00164"/>
<dbReference type="FunFam" id="3.20.20.80:FF:000152">
    <property type="entry name" value="Extracellular endoglucanase"/>
    <property type="match status" value="1"/>
</dbReference>
<evidence type="ECO:0000256" key="2">
    <source>
        <dbReference type="ARBA" id="ARBA00022729"/>
    </source>
</evidence>
<dbReference type="InterPro" id="IPR013783">
    <property type="entry name" value="Ig-like_fold"/>
</dbReference>
<proteinExistence type="inferred from homology"/>
<protein>
    <recommendedName>
        <fullName evidence="15">Glycoside hydrolase family 5 domain-containing protein</fullName>
    </recommendedName>
</protein>
<dbReference type="InterPro" id="IPR016282">
    <property type="entry name" value="Glyco_hydro_5_endoGlcnase_B"/>
</dbReference>
<evidence type="ECO:0000256" key="9">
    <source>
        <dbReference type="RuleBase" id="RU361153"/>
    </source>
</evidence>
<evidence type="ECO:0000259" key="12">
    <source>
        <dbReference type="Pfam" id="PF03442"/>
    </source>
</evidence>
<reference evidence="13 14" key="1">
    <citation type="submission" date="2019-07" db="EMBL/GenBank/DDBJ databases">
        <title>Finished genome of Venturia effusa.</title>
        <authorList>
            <person name="Young C.A."/>
            <person name="Cox M.P."/>
            <person name="Ganley A.R.D."/>
            <person name="David W.J."/>
        </authorList>
    </citation>
    <scope>NUCLEOTIDE SEQUENCE [LARGE SCALE GENOMIC DNA]</scope>
    <source>
        <strain evidence="14">albino</strain>
    </source>
</reference>
<dbReference type="GO" id="GO:0005576">
    <property type="term" value="C:extracellular region"/>
    <property type="evidence" value="ECO:0007669"/>
    <property type="project" value="TreeGrafter"/>
</dbReference>
<name>A0A517KXL0_9PEZI</name>
<feature type="domain" description="Carbohydrate binding X2" evidence="12">
    <location>
        <begin position="372"/>
        <end position="460"/>
    </location>
</feature>
<organism evidence="13 14">
    <name type="scientific">Venturia effusa</name>
    <dbReference type="NCBI Taxonomy" id="50376"/>
    <lineage>
        <taxon>Eukaryota</taxon>
        <taxon>Fungi</taxon>
        <taxon>Dikarya</taxon>
        <taxon>Ascomycota</taxon>
        <taxon>Pezizomycotina</taxon>
        <taxon>Dothideomycetes</taxon>
        <taxon>Pleosporomycetidae</taxon>
        <taxon>Venturiales</taxon>
        <taxon>Venturiaceae</taxon>
        <taxon>Venturia</taxon>
    </lineage>
</organism>
<keyword evidence="8" id="KW-0624">Polysaccharide degradation</keyword>
<dbReference type="InterPro" id="IPR005102">
    <property type="entry name" value="Carbo-bd_X2"/>
</dbReference>
<dbReference type="SUPFAM" id="SSF51445">
    <property type="entry name" value="(Trans)glycosidases"/>
    <property type="match status" value="1"/>
</dbReference>
<keyword evidence="14" id="KW-1185">Reference proteome</keyword>
<dbReference type="OrthoDB" id="412536at2759"/>
<dbReference type="STRING" id="50376.A0A517KXL0"/>
<dbReference type="InterPro" id="IPR050386">
    <property type="entry name" value="Glycosyl_hydrolase_5"/>
</dbReference>
<dbReference type="GO" id="GO:0008422">
    <property type="term" value="F:beta-glucosidase activity"/>
    <property type="evidence" value="ECO:0007669"/>
    <property type="project" value="TreeGrafter"/>
</dbReference>
<dbReference type="GO" id="GO:0030245">
    <property type="term" value="P:cellulose catabolic process"/>
    <property type="evidence" value="ECO:0007669"/>
    <property type="project" value="UniProtKB-KW"/>
</dbReference>
<dbReference type="Pfam" id="PF03442">
    <property type="entry name" value="CBM_X2"/>
    <property type="match status" value="1"/>
</dbReference>
<keyword evidence="7" id="KW-0961">Cell wall biogenesis/degradation</keyword>
<evidence type="ECO:0000256" key="10">
    <source>
        <dbReference type="SAM" id="SignalP"/>
    </source>
</evidence>
<dbReference type="GO" id="GO:0009986">
    <property type="term" value="C:cell surface"/>
    <property type="evidence" value="ECO:0007669"/>
    <property type="project" value="TreeGrafter"/>
</dbReference>
<dbReference type="PANTHER" id="PTHR31297">
    <property type="entry name" value="GLUCAN ENDO-1,6-BETA-GLUCOSIDASE B"/>
    <property type="match status" value="1"/>
</dbReference>
<evidence type="ECO:0000313" key="14">
    <source>
        <dbReference type="Proteomes" id="UP000316270"/>
    </source>
</evidence>
<keyword evidence="3 9" id="KW-0378">Hydrolase</keyword>
<dbReference type="InterPro" id="IPR014756">
    <property type="entry name" value="Ig_E-set"/>
</dbReference>
<comment type="similarity">
    <text evidence="1 9">Belongs to the glycosyl hydrolase 5 (cellulase A) family.</text>
</comment>
<evidence type="ECO:0000256" key="5">
    <source>
        <dbReference type="ARBA" id="ARBA00023277"/>
    </source>
</evidence>
<dbReference type="Pfam" id="PF00150">
    <property type="entry name" value="Cellulase"/>
    <property type="match status" value="1"/>
</dbReference>
<evidence type="ECO:0000256" key="6">
    <source>
        <dbReference type="ARBA" id="ARBA00023295"/>
    </source>
</evidence>
<dbReference type="Proteomes" id="UP000316270">
    <property type="component" value="Chromosome 1"/>
</dbReference>
<evidence type="ECO:0000256" key="8">
    <source>
        <dbReference type="ARBA" id="ARBA00023326"/>
    </source>
</evidence>
<gene>
    <name evidence="13" type="ORF">FKW77_010191</name>
</gene>
<dbReference type="GO" id="GO:0005978">
    <property type="term" value="P:glycogen biosynthetic process"/>
    <property type="evidence" value="ECO:0007669"/>
    <property type="project" value="UniProtKB-UniPathway"/>
</dbReference>
<dbReference type="GO" id="GO:0071555">
    <property type="term" value="P:cell wall organization"/>
    <property type="evidence" value="ECO:0007669"/>
    <property type="project" value="UniProtKB-KW"/>
</dbReference>
<dbReference type="Gene3D" id="3.20.20.80">
    <property type="entry name" value="Glycosidases"/>
    <property type="match status" value="1"/>
</dbReference>
<keyword evidence="2 10" id="KW-0732">Signal</keyword>
<feature type="signal peptide" evidence="10">
    <location>
        <begin position="1"/>
        <end position="22"/>
    </location>
</feature>
<evidence type="ECO:0000256" key="1">
    <source>
        <dbReference type="ARBA" id="ARBA00005641"/>
    </source>
</evidence>
<evidence type="ECO:0000256" key="3">
    <source>
        <dbReference type="ARBA" id="ARBA00022801"/>
    </source>
</evidence>
<feature type="domain" description="Glycoside hydrolase family 5" evidence="11">
    <location>
        <begin position="57"/>
        <end position="329"/>
    </location>
</feature>
<dbReference type="SUPFAM" id="SSF81296">
    <property type="entry name" value="E set domains"/>
    <property type="match status" value="1"/>
</dbReference>
<feature type="chain" id="PRO_5021699705" description="Glycoside hydrolase family 5 domain-containing protein" evidence="10">
    <location>
        <begin position="23"/>
        <end position="574"/>
    </location>
</feature>
<evidence type="ECO:0000259" key="11">
    <source>
        <dbReference type="Pfam" id="PF00150"/>
    </source>
</evidence>
<dbReference type="PIRSF" id="PIRSF001043">
    <property type="entry name" value="Endoglucanase_B"/>
    <property type="match status" value="1"/>
</dbReference>
<dbReference type="InterPro" id="IPR001547">
    <property type="entry name" value="Glyco_hydro_5"/>
</dbReference>
<evidence type="ECO:0000256" key="7">
    <source>
        <dbReference type="ARBA" id="ARBA00023316"/>
    </source>
</evidence>
<keyword evidence="4" id="KW-0136">Cellulose degradation</keyword>
<dbReference type="PANTHER" id="PTHR31297:SF41">
    <property type="entry name" value="ENDOGLUCANASE, PUTATIVE (AFU_ORTHOLOGUE AFUA_5G01830)-RELATED"/>
    <property type="match status" value="1"/>
</dbReference>
<evidence type="ECO:0000313" key="13">
    <source>
        <dbReference type="EMBL" id="QDS68114.1"/>
    </source>
</evidence>
<dbReference type="Gene3D" id="2.60.40.10">
    <property type="entry name" value="Immunoglobulins"/>
    <property type="match status" value="1"/>
</dbReference>
<accession>A0A517KXL0</accession>
<keyword evidence="5" id="KW-0119">Carbohydrate metabolism</keyword>